<dbReference type="Proteomes" id="UP000677228">
    <property type="component" value="Unassembled WGS sequence"/>
</dbReference>
<accession>A0A8S2FIG9</accession>
<dbReference type="EMBL" id="CAJNOK010031502">
    <property type="protein sequence ID" value="CAF1473002.1"/>
    <property type="molecule type" value="Genomic_DNA"/>
</dbReference>
<protein>
    <submittedName>
        <fullName evidence="1">Uncharacterized protein</fullName>
    </submittedName>
</protein>
<evidence type="ECO:0000313" key="1">
    <source>
        <dbReference type="EMBL" id="CAF1473002.1"/>
    </source>
</evidence>
<feature type="non-terminal residue" evidence="1">
    <location>
        <position position="68"/>
    </location>
</feature>
<dbReference type="EMBL" id="CAJOBA010053399">
    <property type="protein sequence ID" value="CAF4264516.1"/>
    <property type="molecule type" value="Genomic_DNA"/>
</dbReference>
<name>A0A8S2FIG9_9BILA</name>
<dbReference type="Proteomes" id="UP000682733">
    <property type="component" value="Unassembled WGS sequence"/>
</dbReference>
<evidence type="ECO:0000313" key="2">
    <source>
        <dbReference type="EMBL" id="CAF4264516.1"/>
    </source>
</evidence>
<organism evidence="1 3">
    <name type="scientific">Didymodactylos carnosus</name>
    <dbReference type="NCBI Taxonomy" id="1234261"/>
    <lineage>
        <taxon>Eukaryota</taxon>
        <taxon>Metazoa</taxon>
        <taxon>Spiralia</taxon>
        <taxon>Gnathifera</taxon>
        <taxon>Rotifera</taxon>
        <taxon>Eurotatoria</taxon>
        <taxon>Bdelloidea</taxon>
        <taxon>Philodinida</taxon>
        <taxon>Philodinidae</taxon>
        <taxon>Didymodactylos</taxon>
    </lineage>
</organism>
<proteinExistence type="predicted"/>
<comment type="caution">
    <text evidence="1">The sequence shown here is derived from an EMBL/GenBank/DDBJ whole genome shotgun (WGS) entry which is preliminary data.</text>
</comment>
<evidence type="ECO:0000313" key="3">
    <source>
        <dbReference type="Proteomes" id="UP000677228"/>
    </source>
</evidence>
<gene>
    <name evidence="1" type="ORF">OVA965_LOCUS35730</name>
    <name evidence="2" type="ORF">TMI583_LOCUS36706</name>
</gene>
<reference evidence="1" key="1">
    <citation type="submission" date="2021-02" db="EMBL/GenBank/DDBJ databases">
        <authorList>
            <person name="Nowell W R."/>
        </authorList>
    </citation>
    <scope>NUCLEOTIDE SEQUENCE</scope>
</reference>
<dbReference type="AlphaFoldDB" id="A0A8S2FIG9"/>
<sequence length="68" mass="7914">MPRLNQRNACDRAVPILHRGLDASSETRNFDFGPGFYVNIYFNDAKQWYQRRIASYSREQAAILISGF</sequence>